<proteinExistence type="predicted"/>
<keyword evidence="3" id="KW-0496">Mitochondrion</keyword>
<dbReference type="Proteomes" id="UP000824120">
    <property type="component" value="Chromosome 11"/>
</dbReference>
<evidence type="ECO:0000313" key="6">
    <source>
        <dbReference type="Proteomes" id="UP000824120"/>
    </source>
</evidence>
<dbReference type="PANTHER" id="PTHR12763:SF44">
    <property type="entry name" value="MITOCHONDRIAL IMPORT INNER MEMBRANE TRANSLOCASE SUBUNIT TIM14-2-LIKE"/>
    <property type="match status" value="1"/>
</dbReference>
<dbReference type="GO" id="GO:0001671">
    <property type="term" value="F:ATPase activator activity"/>
    <property type="evidence" value="ECO:0007669"/>
    <property type="project" value="TreeGrafter"/>
</dbReference>
<evidence type="ECO:0000313" key="5">
    <source>
        <dbReference type="EMBL" id="KAG5575774.1"/>
    </source>
</evidence>
<dbReference type="EMBL" id="JACXVP010000011">
    <property type="protein sequence ID" value="KAG5575774.1"/>
    <property type="molecule type" value="Genomic_DNA"/>
</dbReference>
<accession>A0A9J5WLM7</accession>
<dbReference type="GO" id="GO:0030150">
    <property type="term" value="P:protein import into mitochondrial matrix"/>
    <property type="evidence" value="ECO:0007669"/>
    <property type="project" value="TreeGrafter"/>
</dbReference>
<evidence type="ECO:0000256" key="1">
    <source>
        <dbReference type="ARBA" id="ARBA00004273"/>
    </source>
</evidence>
<dbReference type="Gene3D" id="1.10.287.110">
    <property type="entry name" value="DnaJ domain"/>
    <property type="match status" value="1"/>
</dbReference>
<keyword evidence="6" id="KW-1185">Reference proteome</keyword>
<dbReference type="PANTHER" id="PTHR12763">
    <property type="match status" value="1"/>
</dbReference>
<protein>
    <submittedName>
        <fullName evidence="5">Uncharacterized protein</fullName>
    </submittedName>
</protein>
<sequence>APPLVAGLAIVAAAYASRYGVQAWQAFKVRPPTQWRIYEGLWGCHATPELRRKLYIYIGGFQPKMSRMKAALILGVRFHYTNINIFNRESTEVDRVREAHRKVRVANHPNA</sequence>
<comment type="caution">
    <text evidence="5">The sequence shown here is derived from an EMBL/GenBank/DDBJ whole genome shotgun (WGS) entry which is preliminary data.</text>
</comment>
<dbReference type="GO" id="GO:0001405">
    <property type="term" value="C:PAM complex, Tim23 associated import motor"/>
    <property type="evidence" value="ECO:0007669"/>
    <property type="project" value="TreeGrafter"/>
</dbReference>
<feature type="non-terminal residue" evidence="5">
    <location>
        <position position="1"/>
    </location>
</feature>
<comment type="subcellular location">
    <subcellularLocation>
        <location evidence="1">Mitochondrion inner membrane</location>
    </subcellularLocation>
</comment>
<dbReference type="InterPro" id="IPR036869">
    <property type="entry name" value="J_dom_sf"/>
</dbReference>
<organism evidence="5 6">
    <name type="scientific">Solanum commersonii</name>
    <name type="common">Commerson's wild potato</name>
    <name type="synonym">Commerson's nightshade</name>
    <dbReference type="NCBI Taxonomy" id="4109"/>
    <lineage>
        <taxon>Eukaryota</taxon>
        <taxon>Viridiplantae</taxon>
        <taxon>Streptophyta</taxon>
        <taxon>Embryophyta</taxon>
        <taxon>Tracheophyta</taxon>
        <taxon>Spermatophyta</taxon>
        <taxon>Magnoliopsida</taxon>
        <taxon>eudicotyledons</taxon>
        <taxon>Gunneridae</taxon>
        <taxon>Pentapetalae</taxon>
        <taxon>asterids</taxon>
        <taxon>lamiids</taxon>
        <taxon>Solanales</taxon>
        <taxon>Solanaceae</taxon>
        <taxon>Solanoideae</taxon>
        <taxon>Solaneae</taxon>
        <taxon>Solanum</taxon>
    </lineage>
</organism>
<evidence type="ECO:0000256" key="3">
    <source>
        <dbReference type="ARBA" id="ARBA00023128"/>
    </source>
</evidence>
<evidence type="ECO:0000256" key="4">
    <source>
        <dbReference type="ARBA" id="ARBA00023136"/>
    </source>
</evidence>
<evidence type="ECO:0000256" key="2">
    <source>
        <dbReference type="ARBA" id="ARBA00022792"/>
    </source>
</evidence>
<name>A0A9J5WLM7_SOLCO</name>
<keyword evidence="2" id="KW-0999">Mitochondrion inner membrane</keyword>
<dbReference type="AlphaFoldDB" id="A0A9J5WLM7"/>
<dbReference type="OrthoDB" id="240298at2759"/>
<reference evidence="5 6" key="1">
    <citation type="submission" date="2020-09" db="EMBL/GenBank/DDBJ databases">
        <title>De no assembly of potato wild relative species, Solanum commersonii.</title>
        <authorList>
            <person name="Cho K."/>
        </authorList>
    </citation>
    <scope>NUCLEOTIDE SEQUENCE [LARGE SCALE GENOMIC DNA]</scope>
    <source>
        <strain evidence="5">LZ3.2</strain>
        <tissue evidence="5">Leaf</tissue>
    </source>
</reference>
<keyword evidence="4" id="KW-0472">Membrane</keyword>
<gene>
    <name evidence="5" type="ORF">H5410_055908</name>
</gene>